<sequence length="218" mass="25786">MNKTKEIIFDNIFILMRRTAFNSDEETIPMSQWKWQQAEMLMKKAEEEIEPYSCAERYHFVNKFQEKKREAIWAEEPHMIDTSTETLEFLNLIIYNIDHIERQGFSIPGIILVGQYLRQKGDRVDFVKLDNWINKLHIRRMTSLIGSLLIDIFHFDADELPFMHKKYKNTKALLCNQLQCKTKNGFVGKTKSLLRYSPLGAVGYWSQITKNALDNIEE</sequence>
<gene>
    <name evidence="1" type="ORF">E5358_03345</name>
</gene>
<evidence type="ECO:0000313" key="2">
    <source>
        <dbReference type="Proteomes" id="UP000308886"/>
    </source>
</evidence>
<reference evidence="1" key="1">
    <citation type="submission" date="2019-04" db="EMBL/GenBank/DDBJ databases">
        <title>Microbes associate with the intestines of laboratory mice.</title>
        <authorList>
            <person name="Navarre W."/>
            <person name="Wong E."/>
            <person name="Huang K."/>
            <person name="Tropini C."/>
            <person name="Ng K."/>
            <person name="Yu B."/>
        </authorList>
    </citation>
    <scope>NUCLEOTIDE SEQUENCE</scope>
    <source>
        <strain evidence="1">NM73_A23</strain>
    </source>
</reference>
<accession>A0AC61QSH4</accession>
<organism evidence="1 2">
    <name type="scientific">Palleniella muris</name>
    <dbReference type="NCBI Taxonomy" id="3038145"/>
    <lineage>
        <taxon>Bacteria</taxon>
        <taxon>Pseudomonadati</taxon>
        <taxon>Bacteroidota</taxon>
        <taxon>Bacteroidia</taxon>
        <taxon>Bacteroidales</taxon>
        <taxon>Prevotellaceae</taxon>
        <taxon>Palleniella</taxon>
    </lineage>
</organism>
<name>A0AC61QSH4_9BACT</name>
<evidence type="ECO:0000313" key="1">
    <source>
        <dbReference type="EMBL" id="TGX83305.1"/>
    </source>
</evidence>
<keyword evidence="2" id="KW-1185">Reference proteome</keyword>
<dbReference type="Proteomes" id="UP000308886">
    <property type="component" value="Unassembled WGS sequence"/>
</dbReference>
<dbReference type="EMBL" id="SRZC01000004">
    <property type="protein sequence ID" value="TGX83305.1"/>
    <property type="molecule type" value="Genomic_DNA"/>
</dbReference>
<proteinExistence type="predicted"/>
<comment type="caution">
    <text evidence="1">The sequence shown here is derived from an EMBL/GenBank/DDBJ whole genome shotgun (WGS) entry which is preliminary data.</text>
</comment>
<protein>
    <submittedName>
        <fullName evidence="1">Uncharacterized protein</fullName>
    </submittedName>
</protein>